<dbReference type="AlphaFoldDB" id="A0A5J4ZA48"/>
<feature type="region of interest" description="Disordered" evidence="2">
    <location>
        <begin position="136"/>
        <end position="157"/>
    </location>
</feature>
<feature type="region of interest" description="Disordered" evidence="2">
    <location>
        <begin position="278"/>
        <end position="317"/>
    </location>
</feature>
<organism evidence="3 4">
    <name type="scientific">Porphyridium purpureum</name>
    <name type="common">Red alga</name>
    <name type="synonym">Porphyridium cruentum</name>
    <dbReference type="NCBI Taxonomy" id="35688"/>
    <lineage>
        <taxon>Eukaryota</taxon>
        <taxon>Rhodophyta</taxon>
        <taxon>Bangiophyceae</taxon>
        <taxon>Porphyridiales</taxon>
        <taxon>Porphyridiaceae</taxon>
        <taxon>Porphyridium</taxon>
    </lineage>
</organism>
<dbReference type="EMBL" id="VRMN01000001">
    <property type="protein sequence ID" value="KAA8499884.1"/>
    <property type="molecule type" value="Genomic_DNA"/>
</dbReference>
<keyword evidence="1" id="KW-0175">Coiled coil</keyword>
<evidence type="ECO:0000256" key="1">
    <source>
        <dbReference type="SAM" id="Coils"/>
    </source>
</evidence>
<comment type="caution">
    <text evidence="3">The sequence shown here is derived from an EMBL/GenBank/DDBJ whole genome shotgun (WGS) entry which is preliminary data.</text>
</comment>
<dbReference type="Proteomes" id="UP000324585">
    <property type="component" value="Unassembled WGS sequence"/>
</dbReference>
<gene>
    <name evidence="3" type="ORF">FVE85_7469</name>
</gene>
<name>A0A5J4ZA48_PORPP</name>
<keyword evidence="4" id="KW-1185">Reference proteome</keyword>
<evidence type="ECO:0000313" key="3">
    <source>
        <dbReference type="EMBL" id="KAA8499884.1"/>
    </source>
</evidence>
<proteinExistence type="predicted"/>
<feature type="compositionally biased region" description="Polar residues" evidence="2">
    <location>
        <begin position="291"/>
        <end position="311"/>
    </location>
</feature>
<feature type="coiled-coil region" evidence="1">
    <location>
        <begin position="527"/>
        <end position="561"/>
    </location>
</feature>
<feature type="region of interest" description="Disordered" evidence="2">
    <location>
        <begin position="336"/>
        <end position="365"/>
    </location>
</feature>
<protein>
    <submittedName>
        <fullName evidence="3">Uncharacterized protein</fullName>
    </submittedName>
</protein>
<accession>A0A5J4ZA48</accession>
<sequence length="668" mass="73200">MYVYPHATACGCRARAFPLFYKAGVCTDTKGFGSKARLGIKVSRANACSSEDETWPGFADKRTVPELREQATFDTQRQQPGSMEGAQVEPLRAEIAELEELLSQASAKGYPAFYADGLEQDLNFKRAALNEALGALQAQDNPNVPGNQTSLHRHDSNEQYQSFTSLPALDSPKGAPQTKEIAGMEQIRASIAQLQAVLATPGMPAGVIQSSQVELYRLHQVLLAHGAPAQAVPPERDAVAQVEDPEIAVLEAQLASPELPASVRAVIQKCIDSKRLTGAVPSLPSPPGSDAGTSASNLPQGQFQPTPSNGSEGLYGRGMDTHPTFYAAPGVTAAQPGRKAGFASPPGSDAGVSVSGSLGNAERYPSRGGFPGGQSASNVSIDVHKLQHSRSLHGSMYHQPQTETVAYSTMPQLMMPSVSAQDIALRLHVSKDAPSEAPGRSVESVPELTTSEKRLNGKKAEYVSNTQDLRIASLQFKQRELETYAADRERRLDRYQQNLDMALVRERDSKQVYRALIDSEEEDLETRKRKEAAIEQATKDRTALNTEIYKLGNDVKNLQQEIEAKKAVQEGKLLGKKKFLKWVAEAEEWVSGANSKISQHQYELQLKQEEIDKLVCEIGVLRDKHSDANHRRAKTRYEEELREVRELEDRIDKLQQGNKNMLDAQLPL</sequence>
<evidence type="ECO:0000256" key="2">
    <source>
        <dbReference type="SAM" id="MobiDB-lite"/>
    </source>
</evidence>
<reference evidence="4" key="1">
    <citation type="journal article" date="2019" name="Nat. Commun.">
        <title>Expansion of phycobilisome linker gene families in mesophilic red algae.</title>
        <authorList>
            <person name="Lee J."/>
            <person name="Kim D."/>
            <person name="Bhattacharya D."/>
            <person name="Yoon H.S."/>
        </authorList>
    </citation>
    <scope>NUCLEOTIDE SEQUENCE [LARGE SCALE GENOMIC DNA]</scope>
    <source>
        <strain evidence="4">CCMP 1328</strain>
    </source>
</reference>
<feature type="compositionally biased region" description="Polar residues" evidence="2">
    <location>
        <begin position="138"/>
        <end position="150"/>
    </location>
</feature>
<evidence type="ECO:0000313" key="4">
    <source>
        <dbReference type="Proteomes" id="UP000324585"/>
    </source>
</evidence>
<feature type="coiled-coil region" evidence="1">
    <location>
        <begin position="597"/>
        <end position="664"/>
    </location>
</feature>